<keyword evidence="2" id="KW-1185">Reference proteome</keyword>
<dbReference type="EMBL" id="DF820477">
    <property type="protein sequence ID" value="GAK61195.1"/>
    <property type="molecule type" value="Genomic_DNA"/>
</dbReference>
<reference evidence="1" key="1">
    <citation type="journal article" date="2015" name="PeerJ">
        <title>First genomic representation of candidate bacterial phylum KSB3 points to enhanced environmental sensing as a trigger of wastewater bulking.</title>
        <authorList>
            <person name="Sekiguchi Y."/>
            <person name="Ohashi A."/>
            <person name="Parks D.H."/>
            <person name="Yamauchi T."/>
            <person name="Tyson G.W."/>
            <person name="Hugenholtz P."/>
        </authorList>
    </citation>
    <scope>NUCLEOTIDE SEQUENCE [LARGE SCALE GENOMIC DNA]</scope>
</reference>
<accession>A0A081C9E0</accession>
<gene>
    <name evidence="1" type="ORF">U27_01094</name>
</gene>
<evidence type="ECO:0000313" key="2">
    <source>
        <dbReference type="Proteomes" id="UP000030661"/>
    </source>
</evidence>
<dbReference type="Gene3D" id="1.25.40.10">
    <property type="entry name" value="Tetratricopeptide repeat domain"/>
    <property type="match status" value="1"/>
</dbReference>
<protein>
    <recommendedName>
        <fullName evidence="3">Lipoprotein</fullName>
    </recommendedName>
</protein>
<name>A0A081C9E0_VECG1</name>
<dbReference type="AlphaFoldDB" id="A0A081C9E0"/>
<dbReference type="PROSITE" id="PS51257">
    <property type="entry name" value="PROKAR_LIPOPROTEIN"/>
    <property type="match status" value="1"/>
</dbReference>
<sequence length="296" mass="33344">MKQRIWGMIGLLLIVFFFAGCVASHLDEAKQQYELALQAESPLPYYKAALEELDAVIARDSTQYQAYALKGLIYRNLEDFERATENLEIAKKGSFEGTQSWVPLMVNLTYGDIFHAQATNAIRSNDWQSAKGYQEASIEFFNSVINTAFENIGVASAGDSLGVTMQELYLIAQGRWAAAKFQMAVIDGKLENKERQDELLREVTTRLSSIIEMYPEATFLRYYLADGYRKQSLTLRRTDPEQSQRLQEQAITQLRVCAEIGLPSELRNPAVQLFNALSSGAEPEIEQKILGMAPSQ</sequence>
<dbReference type="SUPFAM" id="SSF48452">
    <property type="entry name" value="TPR-like"/>
    <property type="match status" value="1"/>
</dbReference>
<organism evidence="1">
    <name type="scientific">Vecturithrix granuli</name>
    <dbReference type="NCBI Taxonomy" id="1499967"/>
    <lineage>
        <taxon>Bacteria</taxon>
        <taxon>Candidatus Moduliflexota</taxon>
        <taxon>Candidatus Vecturitrichia</taxon>
        <taxon>Candidatus Vecturitrichales</taxon>
        <taxon>Candidatus Vecturitrichaceae</taxon>
        <taxon>Candidatus Vecturithrix</taxon>
    </lineage>
</organism>
<dbReference type="HOGENOM" id="CLU_917207_0_0_0"/>
<dbReference type="Proteomes" id="UP000030661">
    <property type="component" value="Unassembled WGS sequence"/>
</dbReference>
<evidence type="ECO:0008006" key="3">
    <source>
        <dbReference type="Google" id="ProtNLM"/>
    </source>
</evidence>
<evidence type="ECO:0000313" key="1">
    <source>
        <dbReference type="EMBL" id="GAK61195.1"/>
    </source>
</evidence>
<dbReference type="InterPro" id="IPR011990">
    <property type="entry name" value="TPR-like_helical_dom_sf"/>
</dbReference>
<proteinExistence type="predicted"/>